<dbReference type="PANTHER" id="PTHR43649">
    <property type="entry name" value="ARABINOSE-BINDING PROTEIN-RELATED"/>
    <property type="match status" value="1"/>
</dbReference>
<dbReference type="SUPFAM" id="SSF53850">
    <property type="entry name" value="Periplasmic binding protein-like II"/>
    <property type="match status" value="1"/>
</dbReference>
<gene>
    <name evidence="3" type="ORF">J2S14_002519</name>
</gene>
<dbReference type="EMBL" id="JAUSUO010000006">
    <property type="protein sequence ID" value="MDQ0343684.1"/>
    <property type="molecule type" value="Genomic_DNA"/>
</dbReference>
<feature type="compositionally biased region" description="Polar residues" evidence="1">
    <location>
        <begin position="25"/>
        <end position="35"/>
    </location>
</feature>
<evidence type="ECO:0000313" key="4">
    <source>
        <dbReference type="Proteomes" id="UP001232343"/>
    </source>
</evidence>
<reference evidence="3 4" key="1">
    <citation type="submission" date="2023-07" db="EMBL/GenBank/DDBJ databases">
        <title>Genomic Encyclopedia of Type Strains, Phase IV (KMG-IV): sequencing the most valuable type-strain genomes for metagenomic binning, comparative biology and taxonomic classification.</title>
        <authorList>
            <person name="Goeker M."/>
        </authorList>
    </citation>
    <scope>NUCLEOTIDE SEQUENCE [LARGE SCALE GENOMIC DNA]</scope>
    <source>
        <strain evidence="3 4">DSM 27848</strain>
    </source>
</reference>
<name>A0ABU0D5K3_9BACI</name>
<protein>
    <submittedName>
        <fullName evidence="3">Aldouronate transport system substrate-binding protein</fullName>
    </submittedName>
</protein>
<feature type="region of interest" description="Disordered" evidence="1">
    <location>
        <begin position="20"/>
        <end position="39"/>
    </location>
</feature>
<dbReference type="PANTHER" id="PTHR43649:SF17">
    <property type="entry name" value="ABC TRANSPORTER SOLUTE BINDING PROTEIN-SUGAR TRANSPORT"/>
    <property type="match status" value="1"/>
</dbReference>
<feature type="signal peptide" evidence="2">
    <location>
        <begin position="1"/>
        <end position="22"/>
    </location>
</feature>
<evidence type="ECO:0000313" key="3">
    <source>
        <dbReference type="EMBL" id="MDQ0343684.1"/>
    </source>
</evidence>
<feature type="chain" id="PRO_5046273535" evidence="2">
    <location>
        <begin position="23"/>
        <end position="533"/>
    </location>
</feature>
<evidence type="ECO:0000256" key="2">
    <source>
        <dbReference type="SAM" id="SignalP"/>
    </source>
</evidence>
<keyword evidence="4" id="KW-1185">Reference proteome</keyword>
<dbReference type="RefSeq" id="WP_244683415.1">
    <property type="nucleotide sequence ID" value="NZ_JALIRM010000017.1"/>
</dbReference>
<sequence>MKKTVWSIILVLLLTAALSGCKSGSKPSNEANSQDGEGKPTEVEWFIAADWYNRNWDPVNNALDKLITENTGLTFKITTGNEEKLSAMIASNQLPDMITVGNSAPQRKMLENSGMLAPLDELIKEYAPSYDVPQSMQDWFRNEDGHFYGFVNFFYPEEKMQEGDAFSTHTAMYARADIMEQLGIKQEDFETKEGTIAALKKVKEANLEYNGFKVIPAYFSTSDIAQFFGAGKVEDEEGNLIKRSEANLEAIKFLNELYREGLLPEDSVTLTEDQIGEKVAAGAVFAFTGGRVASKTRALPEADPNASFTPIGPIKGDHFNGDLYILPNSLSGWTMTSINANSKYKEKIVKAFEFLSSDEMSINAKYGPKGITWDYDEQGNVQYLPDVKKEVDEDYEKAKLKYGMDTFEWFMTWLPIARTMPEPKTPYEKYIKEGSEHFDSFSYNALAYEATRIEGGTPESSIKVKVDDFTGKAVAEMILAKSGADVDKKYEKMIKDQEKLGFEKLYEYQNKEFKEAKERLGVKYIWPEYQDKN</sequence>
<accession>A0ABU0D5K3</accession>
<dbReference type="PROSITE" id="PS51257">
    <property type="entry name" value="PROKAR_LIPOPROTEIN"/>
    <property type="match status" value="1"/>
</dbReference>
<dbReference type="InterPro" id="IPR050490">
    <property type="entry name" value="Bact_solute-bd_prot1"/>
</dbReference>
<organism evidence="3 4">
    <name type="scientific">Lederbergia wuyishanensis</name>
    <dbReference type="NCBI Taxonomy" id="1347903"/>
    <lineage>
        <taxon>Bacteria</taxon>
        <taxon>Bacillati</taxon>
        <taxon>Bacillota</taxon>
        <taxon>Bacilli</taxon>
        <taxon>Bacillales</taxon>
        <taxon>Bacillaceae</taxon>
        <taxon>Lederbergia</taxon>
    </lineage>
</organism>
<proteinExistence type="predicted"/>
<evidence type="ECO:0000256" key="1">
    <source>
        <dbReference type="SAM" id="MobiDB-lite"/>
    </source>
</evidence>
<dbReference type="Gene3D" id="3.40.190.10">
    <property type="entry name" value="Periplasmic binding protein-like II"/>
    <property type="match status" value="2"/>
</dbReference>
<dbReference type="Proteomes" id="UP001232343">
    <property type="component" value="Unassembled WGS sequence"/>
</dbReference>
<comment type="caution">
    <text evidence="3">The sequence shown here is derived from an EMBL/GenBank/DDBJ whole genome shotgun (WGS) entry which is preliminary data.</text>
</comment>
<keyword evidence="2" id="KW-0732">Signal</keyword>